<proteinExistence type="inferred from homology"/>
<feature type="region of interest" description="Disordered" evidence="6">
    <location>
        <begin position="245"/>
        <end position="265"/>
    </location>
</feature>
<dbReference type="Pfam" id="PF23456">
    <property type="entry name" value="CSDE1"/>
    <property type="match status" value="2"/>
</dbReference>
<name>A0ABQ7S9I2_9ACAR</name>
<dbReference type="InterPro" id="IPR002059">
    <property type="entry name" value="CSP_DNA-bd"/>
</dbReference>
<keyword evidence="4" id="KW-0694">RNA-binding</keyword>
<accession>A0ABQ7S9I2</accession>
<gene>
    <name evidence="8" type="primary">Csde1</name>
    <name evidence="8" type="ORF">GZH46_01406</name>
</gene>
<comment type="similarity">
    <text evidence="5">Belongs to the UNR family.</text>
</comment>
<keyword evidence="2" id="KW-0963">Cytoplasm</keyword>
<dbReference type="InterPro" id="IPR019844">
    <property type="entry name" value="CSD_CS"/>
</dbReference>
<sequence length="658" mass="72985">MSSSGYREAGIVEKLLASYGFIQCCERQARLFFHYSQYSGKVEHLKLGDPVEFEMTHDRKTGKPIASSVVKISSGAMFDEQLSQERVSGFIALEVTPDKDGRVAYENRGECFFFPFSQDDVESDIKLVAKNRVTFHISTDKSGNLRAKCLRLESAVPAPYHGIICTLKDRFGFVKRADCVKETFFHSSGCNNKIFTELSPNDCVEFDIEIRNGKEVAVNVTRLPPGSVIIEEVSPVLRRGTITKTIEKSNNNNSHGNNSTNSLSYQQNMSTPFSSLLSSPSVSSTSPSSFNKPLLQSQSLLSSPPFTATQTGQPTQTMEITYPGRISYINDAGVTVEIPFGERDVKGEYTLHISDIIEFNIATDRRDSSQHATNIKLHPSTFNASMERREQGYITAIHDSFGFIKCLNRDGTRVYFRFHELIEPSIPRLNDEVEFTAVSEAPSNRMQAIRIKHLPHGTVFKNLFSSRKNSATLATLSSLATGTLENDVSSGDGMSLAYGDSMQHISSSSNHNNHIFGNSNNHSESPFINGFGTFGSISGIDNEYPLIDLNTDASNADNLTFKNDSNRFGFNVQAYNGYNGKTQRPGIKSDSWSEILTQLPLNLNPQVNNDHLGSLNSGFRPDKAFAKLKSNQLDEQKGPRLVLIRQPRGPEPGRGFLH</sequence>
<evidence type="ECO:0000256" key="6">
    <source>
        <dbReference type="SAM" id="MobiDB-lite"/>
    </source>
</evidence>
<evidence type="ECO:0000256" key="3">
    <source>
        <dbReference type="ARBA" id="ARBA00022737"/>
    </source>
</evidence>
<dbReference type="Gene3D" id="2.40.50.140">
    <property type="entry name" value="Nucleic acid-binding proteins"/>
    <property type="match status" value="3"/>
</dbReference>
<feature type="compositionally biased region" description="Low complexity" evidence="6">
    <location>
        <begin position="249"/>
        <end position="265"/>
    </location>
</feature>
<evidence type="ECO:0000259" key="7">
    <source>
        <dbReference type="PROSITE" id="PS51857"/>
    </source>
</evidence>
<dbReference type="PROSITE" id="PS51857">
    <property type="entry name" value="CSD_2"/>
    <property type="match status" value="2"/>
</dbReference>
<feature type="domain" description="CSD" evidence="7">
    <location>
        <begin position="7"/>
        <end position="71"/>
    </location>
</feature>
<feature type="domain" description="CSD" evidence="7">
    <location>
        <begin position="159"/>
        <end position="222"/>
    </location>
</feature>
<dbReference type="InterPro" id="IPR056400">
    <property type="entry name" value="CSDE1"/>
</dbReference>
<evidence type="ECO:0000256" key="4">
    <source>
        <dbReference type="ARBA" id="ARBA00022884"/>
    </source>
</evidence>
<reference evidence="8 9" key="1">
    <citation type="submission" date="2020-10" db="EMBL/GenBank/DDBJ databases">
        <authorList>
            <person name="Klimov P.B."/>
            <person name="Dyachkov S.M."/>
            <person name="Chetverikov P.E."/>
        </authorList>
    </citation>
    <scope>NUCLEOTIDE SEQUENCE [LARGE SCALE GENOMIC DNA]</scope>
    <source>
        <strain evidence="8">BMOC 18-1129-001#AD2665</strain>
        <tissue evidence="8">Entire mites</tissue>
    </source>
</reference>
<dbReference type="InterPro" id="IPR012340">
    <property type="entry name" value="NA-bd_OB-fold"/>
</dbReference>
<organism evidence="8 9">
    <name type="scientific">Fragariocoptes setiger</name>
    <dbReference type="NCBI Taxonomy" id="1670756"/>
    <lineage>
        <taxon>Eukaryota</taxon>
        <taxon>Metazoa</taxon>
        <taxon>Ecdysozoa</taxon>
        <taxon>Arthropoda</taxon>
        <taxon>Chelicerata</taxon>
        <taxon>Arachnida</taxon>
        <taxon>Acari</taxon>
        <taxon>Acariformes</taxon>
        <taxon>Trombidiformes</taxon>
        <taxon>Prostigmata</taxon>
        <taxon>Eupodina</taxon>
        <taxon>Eriophyoidea</taxon>
        <taxon>Phytoptidae</taxon>
        <taxon>Fragariocoptes</taxon>
    </lineage>
</organism>
<dbReference type="PANTHER" id="PTHR12913:SF1">
    <property type="entry name" value="COLD SHOCK DOMAIN-CONTAINING PROTEIN E1"/>
    <property type="match status" value="1"/>
</dbReference>
<keyword evidence="9" id="KW-1185">Reference proteome</keyword>
<protein>
    <submittedName>
        <fullName evidence="8">Cold shock domain-containing protein E1</fullName>
    </submittedName>
</protein>
<dbReference type="CDD" id="cd04458">
    <property type="entry name" value="CSP_CDS"/>
    <property type="match status" value="1"/>
</dbReference>
<dbReference type="InterPro" id="IPR011129">
    <property type="entry name" value="CSD"/>
</dbReference>
<evidence type="ECO:0000313" key="9">
    <source>
        <dbReference type="Proteomes" id="UP000825002"/>
    </source>
</evidence>
<dbReference type="Pfam" id="PF00313">
    <property type="entry name" value="CSD"/>
    <property type="match status" value="2"/>
</dbReference>
<evidence type="ECO:0000256" key="1">
    <source>
        <dbReference type="ARBA" id="ARBA00004496"/>
    </source>
</evidence>
<dbReference type="SUPFAM" id="SSF50249">
    <property type="entry name" value="Nucleic acid-binding proteins"/>
    <property type="match status" value="3"/>
</dbReference>
<dbReference type="SMART" id="SM00357">
    <property type="entry name" value="CSP"/>
    <property type="match status" value="3"/>
</dbReference>
<keyword evidence="3" id="KW-0677">Repeat</keyword>
<dbReference type="PANTHER" id="PTHR12913">
    <property type="entry name" value="UNR PROTEIN N-RAS UPSTREAM GENE PROTEIN"/>
    <property type="match status" value="1"/>
</dbReference>
<dbReference type="Proteomes" id="UP000825002">
    <property type="component" value="Unassembled WGS sequence"/>
</dbReference>
<evidence type="ECO:0000256" key="2">
    <source>
        <dbReference type="ARBA" id="ARBA00022490"/>
    </source>
</evidence>
<dbReference type="EMBL" id="JAIFTH010000245">
    <property type="protein sequence ID" value="KAG9510061.1"/>
    <property type="molecule type" value="Genomic_DNA"/>
</dbReference>
<comment type="subcellular location">
    <subcellularLocation>
        <location evidence="1">Cytoplasm</location>
    </subcellularLocation>
</comment>
<evidence type="ECO:0000313" key="8">
    <source>
        <dbReference type="EMBL" id="KAG9510061.1"/>
    </source>
</evidence>
<dbReference type="PROSITE" id="PS00352">
    <property type="entry name" value="CSD_1"/>
    <property type="match status" value="1"/>
</dbReference>
<comment type="caution">
    <text evidence="8">The sequence shown here is derived from an EMBL/GenBank/DDBJ whole genome shotgun (WGS) entry which is preliminary data.</text>
</comment>
<evidence type="ECO:0000256" key="5">
    <source>
        <dbReference type="ARBA" id="ARBA00044751"/>
    </source>
</evidence>